<reference evidence="3 4" key="1">
    <citation type="submission" date="2016-04" db="EMBL/GenBank/DDBJ databases">
        <authorList>
            <person name="Evans L.H."/>
            <person name="Alamgir A."/>
            <person name="Owens N."/>
            <person name="Weber N.D."/>
            <person name="Virtaneva K."/>
            <person name="Barbian K."/>
            <person name="Babar A."/>
            <person name="Rosenke K."/>
        </authorList>
    </citation>
    <scope>NUCLEOTIDE SEQUENCE [LARGE SCALE GENOMIC DNA]</scope>
    <source>
        <strain evidence="3 4">LMa1</strain>
    </source>
</reference>
<organism evidence="3 4">
    <name type="scientific">Desulfotomaculum copahuensis</name>
    <dbReference type="NCBI Taxonomy" id="1838280"/>
    <lineage>
        <taxon>Bacteria</taxon>
        <taxon>Bacillati</taxon>
        <taxon>Bacillota</taxon>
        <taxon>Clostridia</taxon>
        <taxon>Eubacteriales</taxon>
        <taxon>Desulfotomaculaceae</taxon>
        <taxon>Desulfotomaculum</taxon>
    </lineage>
</organism>
<gene>
    <name evidence="3" type="ORF">A6M21_02770</name>
</gene>
<accession>A0A1B7LJK9</accession>
<keyword evidence="1" id="KW-0051">Antiviral defense</keyword>
<dbReference type="EMBL" id="LYVF01000009">
    <property type="protein sequence ID" value="OAT86755.1"/>
    <property type="molecule type" value="Genomic_DNA"/>
</dbReference>
<name>A0A1B7LJK9_9FIRM</name>
<keyword evidence="4" id="KW-1185">Reference proteome</keyword>
<dbReference type="PANTHER" id="PTHR35579:SF6">
    <property type="entry name" value="DUF324 DOMAIN-CONTAINING PROTEIN"/>
    <property type="match status" value="1"/>
</dbReference>
<sequence>MHSREIRERIVITGRLVLETPAHFGGDGGITMVDMPLHRDSLTGRAVLTGASLAGALRNYLREREQGYRADGKKGSLENTLLGFQKDDEGEQSWLIVSDVLAEENPFPAGDEANGKFTDETAHGNKSAGYQIELRDGVAVNAATRVAEDKKKYDWELLAAGAGFPLRLELLVKEGDREKLLHGLAITLQGLERGEIALGARKNRGFGRCRVNWWEVHHYNLGRPEGLWAWLSGGEGEKAGGPRISELLNVPDADLDRRGLFSLDAIFTLDGSLIIRSGSGGADDPDAVHLRSFRLKRHRPVPVLSGTSLAGALRARALRIARTIGPEENATDLVNGLFGPPGESRAPRAGRLAVEETEIVAPLEQVVNRVKIDRFTGGAFPAALFNEQPLYGLDETRVKVKLTVQNPEEEEIGLLLLLLKDLWTGDLPLGGGAGIGRGRLRGLEARVACINNGRLEKEWLLRETSVNQLIIEGGPPEELEKHVRAFVRRMEENGL</sequence>
<feature type="domain" description="CRISPR type III-associated protein" evidence="2">
    <location>
        <begin position="278"/>
        <end position="441"/>
    </location>
</feature>
<proteinExistence type="predicted"/>
<dbReference type="PANTHER" id="PTHR35579">
    <property type="entry name" value="CRISPR SYSTEM CMS ENDORIBONUCLEASE CSM3"/>
    <property type="match status" value="1"/>
</dbReference>
<dbReference type="CDD" id="cd09726">
    <property type="entry name" value="RAMP_I_III"/>
    <property type="match status" value="2"/>
</dbReference>
<protein>
    <recommendedName>
        <fullName evidence="2">CRISPR type III-associated protein domain-containing protein</fullName>
    </recommendedName>
</protein>
<dbReference type="InterPro" id="IPR052216">
    <property type="entry name" value="CRISPR_Csm3_endoribonuclease"/>
</dbReference>
<evidence type="ECO:0000313" key="3">
    <source>
        <dbReference type="EMBL" id="OAT86755.1"/>
    </source>
</evidence>
<dbReference type="STRING" id="1838280.A6M21_02770"/>
<dbReference type="AlphaFoldDB" id="A0A1B7LJK9"/>
<dbReference type="InterPro" id="IPR005537">
    <property type="entry name" value="RAMP_III_fam"/>
</dbReference>
<evidence type="ECO:0000313" key="4">
    <source>
        <dbReference type="Proteomes" id="UP000078532"/>
    </source>
</evidence>
<evidence type="ECO:0000256" key="1">
    <source>
        <dbReference type="ARBA" id="ARBA00023118"/>
    </source>
</evidence>
<comment type="caution">
    <text evidence="3">The sequence shown here is derived from an EMBL/GenBank/DDBJ whole genome shotgun (WGS) entry which is preliminary data.</text>
</comment>
<dbReference type="Pfam" id="PF03787">
    <property type="entry name" value="RAMPs"/>
    <property type="match status" value="2"/>
</dbReference>
<feature type="domain" description="CRISPR type III-associated protein" evidence="2">
    <location>
        <begin position="16"/>
        <end position="210"/>
    </location>
</feature>
<dbReference type="GO" id="GO:0051607">
    <property type="term" value="P:defense response to virus"/>
    <property type="evidence" value="ECO:0007669"/>
    <property type="project" value="UniProtKB-KW"/>
</dbReference>
<evidence type="ECO:0000259" key="2">
    <source>
        <dbReference type="Pfam" id="PF03787"/>
    </source>
</evidence>
<dbReference type="Proteomes" id="UP000078532">
    <property type="component" value="Unassembled WGS sequence"/>
</dbReference>